<evidence type="ECO:0000256" key="2">
    <source>
        <dbReference type="ARBA" id="ARBA00004651"/>
    </source>
</evidence>
<gene>
    <name evidence="15" type="ORF">YP76_20360</name>
</gene>
<keyword evidence="9 13" id="KW-1133">Transmembrane helix</keyword>
<comment type="caution">
    <text evidence="15">The sequence shown here is derived from an EMBL/GenBank/DDBJ whole genome shotgun (WGS) entry which is preliminary data.</text>
</comment>
<dbReference type="PANTHER" id="PTHR30529:SF6">
    <property type="entry name" value="BLL0291 PROTEIN"/>
    <property type="match status" value="1"/>
</dbReference>
<evidence type="ECO:0000259" key="14">
    <source>
        <dbReference type="Pfam" id="PF01292"/>
    </source>
</evidence>
<dbReference type="GO" id="GO:0005886">
    <property type="term" value="C:plasma membrane"/>
    <property type="evidence" value="ECO:0007669"/>
    <property type="project" value="UniProtKB-SubCell"/>
</dbReference>
<dbReference type="RefSeq" id="WP_046765440.1">
    <property type="nucleotide sequence ID" value="NZ_LBIC01000010.1"/>
</dbReference>
<feature type="transmembrane region" description="Helical" evidence="13">
    <location>
        <begin position="48"/>
        <end position="66"/>
    </location>
</feature>
<dbReference type="InterPro" id="IPR016174">
    <property type="entry name" value="Di-haem_cyt_TM"/>
</dbReference>
<keyword evidence="11 13" id="KW-0472">Membrane</keyword>
<evidence type="ECO:0000313" key="16">
    <source>
        <dbReference type="Proteomes" id="UP000033874"/>
    </source>
</evidence>
<dbReference type="Gene3D" id="1.20.950.20">
    <property type="entry name" value="Transmembrane di-heme cytochromes, Chain C"/>
    <property type="match status" value="1"/>
</dbReference>
<reference evidence="15 16" key="1">
    <citation type="submission" date="2015-04" db="EMBL/GenBank/DDBJ databases">
        <title>Genome sequence of aromatic hydrocarbons-degrading Sphingobium chungbukense DJ77.</title>
        <authorList>
            <person name="Kim Y.-C."/>
            <person name="Chae J.-C."/>
        </authorList>
    </citation>
    <scope>NUCLEOTIDE SEQUENCE [LARGE SCALE GENOMIC DNA]</scope>
    <source>
        <strain evidence="15 16">DJ77</strain>
    </source>
</reference>
<comment type="similarity">
    <text evidence="12">Belongs to the cytochrome b561 family.</text>
</comment>
<evidence type="ECO:0000256" key="5">
    <source>
        <dbReference type="ARBA" id="ARBA00022617"/>
    </source>
</evidence>
<evidence type="ECO:0000256" key="8">
    <source>
        <dbReference type="ARBA" id="ARBA00022982"/>
    </source>
</evidence>
<dbReference type="InterPro" id="IPR052168">
    <property type="entry name" value="Cytochrome_b561_oxidase"/>
</dbReference>
<evidence type="ECO:0000256" key="12">
    <source>
        <dbReference type="ARBA" id="ARBA00037975"/>
    </source>
</evidence>
<evidence type="ECO:0000256" key="11">
    <source>
        <dbReference type="ARBA" id="ARBA00023136"/>
    </source>
</evidence>
<organism evidence="15 16">
    <name type="scientific">Sphingobium chungbukense</name>
    <dbReference type="NCBI Taxonomy" id="56193"/>
    <lineage>
        <taxon>Bacteria</taxon>
        <taxon>Pseudomonadati</taxon>
        <taxon>Pseudomonadota</taxon>
        <taxon>Alphaproteobacteria</taxon>
        <taxon>Sphingomonadales</taxon>
        <taxon>Sphingomonadaceae</taxon>
        <taxon>Sphingobium</taxon>
    </lineage>
</organism>
<keyword evidence="16" id="KW-1185">Reference proteome</keyword>
<proteinExistence type="inferred from homology"/>
<dbReference type="GO" id="GO:0020037">
    <property type="term" value="F:heme binding"/>
    <property type="evidence" value="ECO:0007669"/>
    <property type="project" value="TreeGrafter"/>
</dbReference>
<dbReference type="EMBL" id="LBIC01000010">
    <property type="protein sequence ID" value="KKW90354.1"/>
    <property type="molecule type" value="Genomic_DNA"/>
</dbReference>
<comment type="subcellular location">
    <subcellularLocation>
        <location evidence="2">Cell membrane</location>
        <topology evidence="2">Multi-pass membrane protein</topology>
    </subcellularLocation>
</comment>
<dbReference type="GO" id="GO:0046872">
    <property type="term" value="F:metal ion binding"/>
    <property type="evidence" value="ECO:0007669"/>
    <property type="project" value="UniProtKB-KW"/>
</dbReference>
<dbReference type="STRING" id="56193.YP76_20360"/>
<protein>
    <submittedName>
        <fullName evidence="15">Cytochrome B561</fullName>
    </submittedName>
</protein>
<dbReference type="PANTHER" id="PTHR30529">
    <property type="entry name" value="CYTOCHROME B561"/>
    <property type="match status" value="1"/>
</dbReference>
<keyword evidence="4" id="KW-1003">Cell membrane</keyword>
<dbReference type="Proteomes" id="UP000033874">
    <property type="component" value="Unassembled WGS sequence"/>
</dbReference>
<evidence type="ECO:0000256" key="7">
    <source>
        <dbReference type="ARBA" id="ARBA00022723"/>
    </source>
</evidence>
<feature type="transmembrane region" description="Helical" evidence="13">
    <location>
        <begin position="136"/>
        <end position="166"/>
    </location>
</feature>
<keyword evidence="3" id="KW-0813">Transport</keyword>
<feature type="transmembrane region" description="Helical" evidence="13">
    <location>
        <begin position="92"/>
        <end position="116"/>
    </location>
</feature>
<evidence type="ECO:0000256" key="1">
    <source>
        <dbReference type="ARBA" id="ARBA00001970"/>
    </source>
</evidence>
<keyword evidence="6 13" id="KW-0812">Transmembrane</keyword>
<comment type="cofactor">
    <cofactor evidence="1">
        <name>heme b</name>
        <dbReference type="ChEBI" id="CHEBI:60344"/>
    </cofactor>
</comment>
<dbReference type="PATRIC" id="fig|56193.3.peg.4278"/>
<keyword evidence="8" id="KW-0249">Electron transport</keyword>
<dbReference type="GO" id="GO:0009055">
    <property type="term" value="F:electron transfer activity"/>
    <property type="evidence" value="ECO:0007669"/>
    <property type="project" value="InterPro"/>
</dbReference>
<feature type="transmembrane region" description="Helical" evidence="13">
    <location>
        <begin position="21"/>
        <end position="42"/>
    </location>
</feature>
<evidence type="ECO:0000256" key="13">
    <source>
        <dbReference type="SAM" id="Phobius"/>
    </source>
</evidence>
<evidence type="ECO:0000256" key="4">
    <source>
        <dbReference type="ARBA" id="ARBA00022475"/>
    </source>
</evidence>
<evidence type="ECO:0000256" key="3">
    <source>
        <dbReference type="ARBA" id="ARBA00022448"/>
    </source>
</evidence>
<evidence type="ECO:0000313" key="15">
    <source>
        <dbReference type="EMBL" id="KKW90354.1"/>
    </source>
</evidence>
<name>A0A0M3AP96_9SPHN</name>
<keyword evidence="5" id="KW-0349">Heme</keyword>
<dbReference type="GO" id="GO:0022904">
    <property type="term" value="P:respiratory electron transport chain"/>
    <property type="evidence" value="ECO:0007669"/>
    <property type="project" value="InterPro"/>
</dbReference>
<keyword evidence="7" id="KW-0479">Metal-binding</keyword>
<evidence type="ECO:0000256" key="6">
    <source>
        <dbReference type="ARBA" id="ARBA00022692"/>
    </source>
</evidence>
<evidence type="ECO:0000256" key="9">
    <source>
        <dbReference type="ARBA" id="ARBA00022989"/>
    </source>
</evidence>
<dbReference type="Pfam" id="PF01292">
    <property type="entry name" value="Ni_hydr_CYTB"/>
    <property type="match status" value="1"/>
</dbReference>
<dbReference type="InterPro" id="IPR011577">
    <property type="entry name" value="Cyt_b561_bac/Ni-Hgenase"/>
</dbReference>
<dbReference type="SUPFAM" id="SSF81342">
    <property type="entry name" value="Transmembrane di-heme cytochromes"/>
    <property type="match status" value="1"/>
</dbReference>
<feature type="domain" description="Cytochrome b561 bacterial/Ni-hydrogenase" evidence="14">
    <location>
        <begin position="8"/>
        <end position="178"/>
    </location>
</feature>
<dbReference type="AlphaFoldDB" id="A0A0M3AP96"/>
<keyword evidence="10" id="KW-0408">Iron</keyword>
<accession>A0A0M3AP96</accession>
<sequence length="198" mass="21145">MSRLERTRFALPLRLIHWTMAALILAMLFIGVGMVSTVGPAYSALLQLHRPIGAALFVLVVLRLAIRLATGAPPLPADLPKAQQAVAKGSHLLLYAAMLAMPLIGWAMLSAGGFPIVLTKDLSLPPILPHDLRYYFALRGLHTIIALAFFALILAHLGAALMHGLIRKDGVLRSMTFGSARPAPAAPGLLEEPSAPVE</sequence>
<evidence type="ECO:0000256" key="10">
    <source>
        <dbReference type="ARBA" id="ARBA00023004"/>
    </source>
</evidence>